<comment type="catalytic activity">
    <reaction evidence="9">
        <text>L-histidyl-glycine(out) = L-histidyl-glycine(in)</text>
        <dbReference type="Rhea" id="RHEA:79395"/>
        <dbReference type="ChEBI" id="CHEBI:229957"/>
    </reaction>
</comment>
<evidence type="ECO:0000256" key="21">
    <source>
        <dbReference type="ARBA" id="ARBA00044985"/>
    </source>
</evidence>
<evidence type="ECO:0000256" key="5">
    <source>
        <dbReference type="ARBA" id="ARBA00022989"/>
    </source>
</evidence>
<dbReference type="InterPro" id="IPR052187">
    <property type="entry name" value="MFSD1"/>
</dbReference>
<evidence type="ECO:0000256" key="4">
    <source>
        <dbReference type="ARBA" id="ARBA00022692"/>
    </source>
</evidence>
<evidence type="ECO:0000256" key="1">
    <source>
        <dbReference type="ARBA" id="ARBA00004155"/>
    </source>
</evidence>
<comment type="catalytic activity">
    <reaction evidence="16">
        <text>L-lysyl-L-lysine(out) = L-lysyl-L-lysine(in)</text>
        <dbReference type="Rhea" id="RHEA:79403"/>
        <dbReference type="ChEBI" id="CHEBI:229956"/>
    </reaction>
</comment>
<evidence type="ECO:0000256" key="6">
    <source>
        <dbReference type="ARBA" id="ARBA00023136"/>
    </source>
</evidence>
<evidence type="ECO:0000256" key="17">
    <source>
        <dbReference type="ARBA" id="ARBA00044903"/>
    </source>
</evidence>
<proteinExistence type="inferred from homology"/>
<dbReference type="InterPro" id="IPR036259">
    <property type="entry name" value="MFS_trans_sf"/>
</dbReference>
<protein>
    <recommendedName>
        <fullName evidence="21">Lysosomal dipeptide transporter MFSD1</fullName>
    </recommendedName>
    <alternativeName>
        <fullName evidence="22">Major facilitator superfamily domain-containing protein 1</fullName>
    </alternativeName>
</protein>
<dbReference type="InterPro" id="IPR011701">
    <property type="entry name" value="MFS"/>
</dbReference>
<comment type="catalytic activity">
    <reaction evidence="20">
        <text>L-lysyl-glycine(out) = L-lysyl-glycine(in)</text>
        <dbReference type="Rhea" id="RHEA:79407"/>
        <dbReference type="ChEBI" id="CHEBI:191202"/>
    </reaction>
</comment>
<sequence>MKQTDRNIASSRTACWAALACLVVPMFASYFFDDMFSTLSHIFQNPEMLRLGWDSADYGFYAGGYSFLCVCGGLVICGVLLDMFGVRLIGSVFVGLMITGAVTVFIALISGLQPQSSLAMAYIGCMLFGLGSEIAGVAVTRSIAKWFKGRNVALAMGLQLSIARLGTATAFILAPVLVAEKQAGEIYTLAETARPALTGLVMLLAGGILWGIFVAMDSRFDRDAGITGSRGEIKDEDRFRFSDILKVLTNPRFIMTALLCVFFYCCIISFKKFGTSIVIPRFGMDVDSAKWMISMIPFFTVLFTPLFGALVDKAGKATAWMTTGAVLVLSAHLIMAFAPQGVAFYGYLAISLLGIGYSLVPSAMWPTVPKIIPERNLGTAYSLVYWIQNMGMLLVPVFVGRIFKETITEAGNRSQEISAAVNAEFIFIGLGIAAVTVAVLLMMSSRRHPELGMDTPNRQ</sequence>
<dbReference type="Gene3D" id="1.20.1250.20">
    <property type="entry name" value="MFS general substrate transporter like domains"/>
    <property type="match status" value="2"/>
</dbReference>
<reference evidence="27" key="2">
    <citation type="journal article" date="2021" name="PeerJ">
        <title>Extensive microbial diversity within the chicken gut microbiome revealed by metagenomics and culture.</title>
        <authorList>
            <person name="Gilroy R."/>
            <person name="Ravi A."/>
            <person name="Getino M."/>
            <person name="Pursley I."/>
            <person name="Horton D.L."/>
            <person name="Alikhan N.F."/>
            <person name="Baker D."/>
            <person name="Gharbi K."/>
            <person name="Hall N."/>
            <person name="Watson M."/>
            <person name="Adriaenssens E.M."/>
            <person name="Foster-Nyarko E."/>
            <person name="Jarju S."/>
            <person name="Secka A."/>
            <person name="Antonio M."/>
            <person name="Oren A."/>
            <person name="Chaudhuri R.R."/>
            <person name="La Ragione R."/>
            <person name="Hildebrand F."/>
            <person name="Pallen M.J."/>
        </authorList>
    </citation>
    <scope>NUCLEOTIDE SEQUENCE</scope>
    <source>
        <strain evidence="27">B2-16538</strain>
    </source>
</reference>
<evidence type="ECO:0000256" key="3">
    <source>
        <dbReference type="ARBA" id="ARBA00022448"/>
    </source>
</evidence>
<evidence type="ECO:0000256" key="23">
    <source>
        <dbReference type="ARBA" id="ARBA00045709"/>
    </source>
</evidence>
<evidence type="ECO:0000313" key="27">
    <source>
        <dbReference type="EMBL" id="MBO8485865.1"/>
    </source>
</evidence>
<feature type="transmembrane region" description="Helical" evidence="25">
    <location>
        <begin position="88"/>
        <end position="112"/>
    </location>
</feature>
<dbReference type="InterPro" id="IPR020846">
    <property type="entry name" value="MFS_dom"/>
</dbReference>
<dbReference type="GO" id="GO:0005765">
    <property type="term" value="C:lysosomal membrane"/>
    <property type="evidence" value="ECO:0007669"/>
    <property type="project" value="UniProtKB-SubCell"/>
</dbReference>
<feature type="transmembrane region" description="Helical" evidence="25">
    <location>
        <begin position="423"/>
        <end position="443"/>
    </location>
</feature>
<comment type="catalytic activity">
    <reaction evidence="15">
        <text>L-arginyl-L-alpha-amino acid(out) = L-arginyl-L-alpha-amino acid(in)</text>
        <dbReference type="Rhea" id="RHEA:79371"/>
        <dbReference type="ChEBI" id="CHEBI:84315"/>
    </reaction>
</comment>
<evidence type="ECO:0000256" key="18">
    <source>
        <dbReference type="ARBA" id="ARBA00044912"/>
    </source>
</evidence>
<dbReference type="AlphaFoldDB" id="A0A9D9J362"/>
<comment type="subcellular location">
    <subcellularLocation>
        <location evidence="1">Lysosome membrane</location>
        <topology evidence="1">Multi-pass membrane protein</topology>
    </subcellularLocation>
</comment>
<dbReference type="EMBL" id="JADILX010000084">
    <property type="protein sequence ID" value="MBO8485865.1"/>
    <property type="molecule type" value="Genomic_DNA"/>
</dbReference>
<feature type="transmembrane region" description="Helical" evidence="25">
    <location>
        <begin position="12"/>
        <end position="32"/>
    </location>
</feature>
<comment type="function">
    <text evidence="23">Lysosomal dipeptide uniporter that selectively exports lysine, arginine or histidine-containing dipeptides with a net positive charge from the lysosome lumen into the cytosol. Could play a role in a specific type of protein O-glycosylation indirectly regulating macrophages migration and tissue invasion. Also essential for liver homeostasis.</text>
</comment>
<evidence type="ECO:0000256" key="7">
    <source>
        <dbReference type="ARBA" id="ARBA00023228"/>
    </source>
</evidence>
<feature type="transmembrane region" description="Helical" evidence="25">
    <location>
        <begin position="291"/>
        <end position="311"/>
    </location>
</feature>
<evidence type="ECO:0000256" key="19">
    <source>
        <dbReference type="ARBA" id="ARBA00044919"/>
    </source>
</evidence>
<keyword evidence="4 25" id="KW-0812">Transmembrane</keyword>
<feature type="transmembrane region" description="Helical" evidence="25">
    <location>
        <begin position="118"/>
        <end position="140"/>
    </location>
</feature>
<evidence type="ECO:0000256" key="15">
    <source>
        <dbReference type="ARBA" id="ARBA00044899"/>
    </source>
</evidence>
<name>A0A9D9J362_9BACT</name>
<evidence type="ECO:0000256" key="16">
    <source>
        <dbReference type="ARBA" id="ARBA00044900"/>
    </source>
</evidence>
<feature type="transmembrane region" description="Helical" evidence="25">
    <location>
        <begin position="380"/>
        <end position="403"/>
    </location>
</feature>
<feature type="transmembrane region" description="Helical" evidence="25">
    <location>
        <begin position="152"/>
        <end position="176"/>
    </location>
</feature>
<evidence type="ECO:0000256" key="9">
    <source>
        <dbReference type="ARBA" id="ARBA00044878"/>
    </source>
</evidence>
<comment type="catalytic activity">
    <reaction evidence="11">
        <text>L-alpha-aminoacyl-L-histidine(out) = L-alpha-aminoacyl-L-histidine(in)</text>
        <dbReference type="Rhea" id="RHEA:79375"/>
        <dbReference type="ChEBI" id="CHEBI:229967"/>
    </reaction>
</comment>
<comment type="catalytic activity">
    <reaction evidence="18">
        <text>L-histidyl-L-alpha-amino acid(out) = L-histidyl-L-alpha-amino acid(in)</text>
        <dbReference type="Rhea" id="RHEA:79379"/>
        <dbReference type="ChEBI" id="CHEBI:229964"/>
    </reaction>
</comment>
<accession>A0A9D9J362</accession>
<keyword evidence="6 25" id="KW-0472">Membrane</keyword>
<comment type="catalytic activity">
    <reaction evidence="19">
        <text>L-alanyl-L-lysine(out) = L-alanyl-L-lysine(in)</text>
        <dbReference type="Rhea" id="RHEA:79415"/>
        <dbReference type="ChEBI" id="CHEBI:192470"/>
    </reaction>
</comment>
<evidence type="ECO:0000256" key="10">
    <source>
        <dbReference type="ARBA" id="ARBA00044881"/>
    </source>
</evidence>
<evidence type="ECO:0000256" key="8">
    <source>
        <dbReference type="ARBA" id="ARBA00044876"/>
    </source>
</evidence>
<comment type="subunit">
    <text evidence="24">Homodimer. Interacts with lysosomal protein GLMP (via lumenal domain); the interaction starts while both proteins are still in the endoplasmic reticulum and is required for stabilization of MFSD1 in lysosomes but has no direct effect on its targeting to lysosomes or transporter activity.</text>
</comment>
<evidence type="ECO:0000256" key="24">
    <source>
        <dbReference type="ARBA" id="ARBA00046376"/>
    </source>
</evidence>
<dbReference type="PANTHER" id="PTHR23512">
    <property type="entry name" value="MAJOR FACILITATOR SUPERFAMILY DOMAIN-CONTAINING PROTEIN 1"/>
    <property type="match status" value="1"/>
</dbReference>
<comment type="catalytic activity">
    <reaction evidence="13">
        <text>L-alpha-aminoacyl-L-lysine(out) = L-alpha-aminoacyl-L-lysine(in)</text>
        <dbReference type="Rhea" id="RHEA:79383"/>
        <dbReference type="ChEBI" id="CHEBI:229966"/>
    </reaction>
</comment>
<evidence type="ECO:0000256" key="12">
    <source>
        <dbReference type="ARBA" id="ARBA00044891"/>
    </source>
</evidence>
<comment type="catalytic activity">
    <reaction evidence="8">
        <text>L-lysyl-L-alanine(out) = L-lysyl-L-alanine(in)</text>
        <dbReference type="Rhea" id="RHEA:79399"/>
        <dbReference type="ChEBI" id="CHEBI:229954"/>
    </reaction>
</comment>
<dbReference type="GO" id="GO:0022857">
    <property type="term" value="F:transmembrane transporter activity"/>
    <property type="evidence" value="ECO:0007669"/>
    <property type="project" value="InterPro"/>
</dbReference>
<dbReference type="PROSITE" id="PS50850">
    <property type="entry name" value="MFS"/>
    <property type="match status" value="1"/>
</dbReference>
<dbReference type="Proteomes" id="UP000823750">
    <property type="component" value="Unassembled WGS sequence"/>
</dbReference>
<comment type="similarity">
    <text evidence="2">Belongs to the major facilitator superfamily.</text>
</comment>
<feature type="transmembrane region" description="Helical" evidence="25">
    <location>
        <begin position="58"/>
        <end position="81"/>
    </location>
</feature>
<keyword evidence="3" id="KW-0813">Transport</keyword>
<keyword evidence="7" id="KW-0458">Lysosome</keyword>
<dbReference type="PANTHER" id="PTHR23512:SF3">
    <property type="entry name" value="MAJOR FACILITATOR SUPERFAMILY DOMAIN-CONTAINING PROTEIN 1"/>
    <property type="match status" value="1"/>
</dbReference>
<evidence type="ECO:0000256" key="25">
    <source>
        <dbReference type="SAM" id="Phobius"/>
    </source>
</evidence>
<feature type="domain" description="Major facilitator superfamily (MFS) profile" evidence="26">
    <location>
        <begin position="244"/>
        <end position="459"/>
    </location>
</feature>
<evidence type="ECO:0000313" key="28">
    <source>
        <dbReference type="Proteomes" id="UP000823750"/>
    </source>
</evidence>
<comment type="caution">
    <text evidence="27">The sequence shown here is derived from an EMBL/GenBank/DDBJ whole genome shotgun (WGS) entry which is preliminary data.</text>
</comment>
<gene>
    <name evidence="27" type="ORF">IAB78_05520</name>
</gene>
<keyword evidence="5 25" id="KW-1133">Transmembrane helix</keyword>
<comment type="catalytic activity">
    <reaction evidence="10">
        <text>L-alpha-aminoacyl-L-arginine(out) = L-alpha-aminoacyl-L-arginine(in)</text>
        <dbReference type="Rhea" id="RHEA:79367"/>
        <dbReference type="ChEBI" id="CHEBI:229968"/>
    </reaction>
</comment>
<feature type="transmembrane region" description="Helical" evidence="25">
    <location>
        <begin position="344"/>
        <end position="368"/>
    </location>
</feature>
<evidence type="ECO:0000259" key="26">
    <source>
        <dbReference type="PROSITE" id="PS50850"/>
    </source>
</evidence>
<evidence type="ECO:0000256" key="11">
    <source>
        <dbReference type="ARBA" id="ARBA00044884"/>
    </source>
</evidence>
<evidence type="ECO:0000256" key="13">
    <source>
        <dbReference type="ARBA" id="ARBA00044893"/>
    </source>
</evidence>
<dbReference type="SUPFAM" id="SSF103473">
    <property type="entry name" value="MFS general substrate transporter"/>
    <property type="match status" value="1"/>
</dbReference>
<organism evidence="27 28">
    <name type="scientific">Candidatus Cryptobacteroides excrementavium</name>
    <dbReference type="NCBI Taxonomy" id="2840759"/>
    <lineage>
        <taxon>Bacteria</taxon>
        <taxon>Pseudomonadati</taxon>
        <taxon>Bacteroidota</taxon>
        <taxon>Bacteroidia</taxon>
        <taxon>Bacteroidales</taxon>
        <taxon>Candidatus Cryptobacteroides</taxon>
    </lineage>
</organism>
<evidence type="ECO:0000256" key="20">
    <source>
        <dbReference type="ARBA" id="ARBA00044924"/>
    </source>
</evidence>
<comment type="catalytic activity">
    <reaction evidence="12">
        <text>L-lysyl-L-alpha-amino acid(out) = L-lysyl-L-alpha-amino acid(in)</text>
        <dbReference type="Rhea" id="RHEA:79387"/>
        <dbReference type="ChEBI" id="CHEBI:229965"/>
    </reaction>
</comment>
<evidence type="ECO:0000256" key="22">
    <source>
        <dbReference type="ARBA" id="ARBA00045018"/>
    </source>
</evidence>
<evidence type="ECO:0000256" key="2">
    <source>
        <dbReference type="ARBA" id="ARBA00008335"/>
    </source>
</evidence>
<evidence type="ECO:0000256" key="14">
    <source>
        <dbReference type="ARBA" id="ARBA00044898"/>
    </source>
</evidence>
<feature type="transmembrane region" description="Helical" evidence="25">
    <location>
        <begin position="196"/>
        <end position="216"/>
    </location>
</feature>
<comment type="catalytic activity">
    <reaction evidence="14">
        <text>L-aspartyl-L-lysine(out) = L-aspartyl-L-lysine(in)</text>
        <dbReference type="Rhea" id="RHEA:79411"/>
        <dbReference type="ChEBI" id="CHEBI:229953"/>
    </reaction>
</comment>
<feature type="transmembrane region" description="Helical" evidence="25">
    <location>
        <begin position="253"/>
        <end position="271"/>
    </location>
</feature>
<dbReference type="Pfam" id="PF07690">
    <property type="entry name" value="MFS_1"/>
    <property type="match status" value="1"/>
</dbReference>
<reference evidence="27" key="1">
    <citation type="submission" date="2020-10" db="EMBL/GenBank/DDBJ databases">
        <authorList>
            <person name="Gilroy R."/>
        </authorList>
    </citation>
    <scope>NUCLEOTIDE SEQUENCE</scope>
    <source>
        <strain evidence="27">B2-16538</strain>
    </source>
</reference>
<comment type="catalytic activity">
    <reaction evidence="17">
        <text>L-arginyl-glycine(out) = L-arginyl-glycine(in)</text>
        <dbReference type="Rhea" id="RHEA:79391"/>
        <dbReference type="ChEBI" id="CHEBI:229955"/>
    </reaction>
</comment>